<dbReference type="InterPro" id="IPR013785">
    <property type="entry name" value="Aldolase_TIM"/>
</dbReference>
<dbReference type="InterPro" id="IPR050377">
    <property type="entry name" value="Radical_SAM_PqqE_MftC-like"/>
</dbReference>
<dbReference type="EMBL" id="PDKZ01000002">
    <property type="protein sequence ID" value="PHH43965.1"/>
    <property type="molecule type" value="Genomic_DNA"/>
</dbReference>
<dbReference type="InterPro" id="IPR058240">
    <property type="entry name" value="rSAM_sf"/>
</dbReference>
<evidence type="ECO:0000313" key="7">
    <source>
        <dbReference type="EMBL" id="PHH43965.1"/>
    </source>
</evidence>
<evidence type="ECO:0000259" key="6">
    <source>
        <dbReference type="Pfam" id="PF04055"/>
    </source>
</evidence>
<dbReference type="Gene3D" id="3.20.20.70">
    <property type="entry name" value="Aldolase class I"/>
    <property type="match status" value="1"/>
</dbReference>
<evidence type="ECO:0000313" key="8">
    <source>
        <dbReference type="Proteomes" id="UP000222460"/>
    </source>
</evidence>
<dbReference type="PANTHER" id="PTHR11228">
    <property type="entry name" value="RADICAL SAM DOMAIN PROTEIN"/>
    <property type="match status" value="1"/>
</dbReference>
<sequence>MNMYIDIVGACNLSCPSCPMGNSENVNFKKAMQVDMFRKIVEKARNEGVETIFLYNWTEPLIHPRIGEFVEIINAAGLQSGISSNLNLAKNMETAMLANPWFFRISLSGFYQETYRQGHVGGDIEVVKANMIKLHELKQQHGLSTRIEVYYHRYLDNMEEEGLMREFSQSLGFEFSTGYSVMMPLEKTLALIERDPSVTATDHETLKRLALPPFDDLVNLVRQYPKQACSLKDDWLVLDCNGNTVLCCSVFNQTEYQVGKYLDMPLAQLTGLKSTQKNCVDMCNRCAKNGLHIYSTQSNRGPLESHAVNRIIDFQRRTIMGLPVESEKLGRTGEVSADNFDEAQYLHMNQDVKNAISTGAFTSGYQHYVLFGRLEGRLGAGYLTVV</sequence>
<keyword evidence="5" id="KW-0411">Iron-sulfur</keyword>
<organism evidence="7 8">
    <name type="scientific">Pseudomonas putida</name>
    <name type="common">Arthrobacter siderocapsulatus</name>
    <dbReference type="NCBI Taxonomy" id="303"/>
    <lineage>
        <taxon>Bacteria</taxon>
        <taxon>Pseudomonadati</taxon>
        <taxon>Pseudomonadota</taxon>
        <taxon>Gammaproteobacteria</taxon>
        <taxon>Pseudomonadales</taxon>
        <taxon>Pseudomonadaceae</taxon>
        <taxon>Pseudomonas</taxon>
    </lineage>
</organism>
<accession>A0A2C5WC18</accession>
<dbReference type="SUPFAM" id="SSF102114">
    <property type="entry name" value="Radical SAM enzymes"/>
    <property type="match status" value="1"/>
</dbReference>
<dbReference type="GO" id="GO:0051536">
    <property type="term" value="F:iron-sulfur cluster binding"/>
    <property type="evidence" value="ECO:0007669"/>
    <property type="project" value="UniProtKB-KW"/>
</dbReference>
<evidence type="ECO:0000256" key="3">
    <source>
        <dbReference type="ARBA" id="ARBA00022723"/>
    </source>
</evidence>
<comment type="cofactor">
    <cofactor evidence="1">
        <name>[4Fe-4S] cluster</name>
        <dbReference type="ChEBI" id="CHEBI:49883"/>
    </cofactor>
</comment>
<gene>
    <name evidence="7" type="ORF">CRX57_28350</name>
</gene>
<dbReference type="GO" id="GO:0046872">
    <property type="term" value="F:metal ion binding"/>
    <property type="evidence" value="ECO:0007669"/>
    <property type="project" value="UniProtKB-KW"/>
</dbReference>
<evidence type="ECO:0000256" key="2">
    <source>
        <dbReference type="ARBA" id="ARBA00022691"/>
    </source>
</evidence>
<dbReference type="RefSeq" id="WP_098968389.1">
    <property type="nucleotide sequence ID" value="NZ_PDKZ01000002.1"/>
</dbReference>
<dbReference type="InterPro" id="IPR007197">
    <property type="entry name" value="rSAM"/>
</dbReference>
<comment type="caution">
    <text evidence="7">The sequence shown here is derived from an EMBL/GenBank/DDBJ whole genome shotgun (WGS) entry which is preliminary data.</text>
</comment>
<dbReference type="SFLD" id="SFLDS00029">
    <property type="entry name" value="Radical_SAM"/>
    <property type="match status" value="1"/>
</dbReference>
<dbReference type="PANTHER" id="PTHR11228:SF7">
    <property type="entry name" value="PQQA PEPTIDE CYCLASE"/>
    <property type="match status" value="1"/>
</dbReference>
<evidence type="ECO:0000256" key="1">
    <source>
        <dbReference type="ARBA" id="ARBA00001966"/>
    </source>
</evidence>
<dbReference type="Pfam" id="PF04055">
    <property type="entry name" value="Radical_SAM"/>
    <property type="match status" value="1"/>
</dbReference>
<keyword evidence="3" id="KW-0479">Metal-binding</keyword>
<keyword evidence="2" id="KW-0949">S-adenosyl-L-methionine</keyword>
<evidence type="ECO:0000256" key="5">
    <source>
        <dbReference type="ARBA" id="ARBA00023014"/>
    </source>
</evidence>
<dbReference type="CDD" id="cd01335">
    <property type="entry name" value="Radical_SAM"/>
    <property type="match status" value="1"/>
</dbReference>
<feature type="domain" description="Radical SAM core" evidence="6">
    <location>
        <begin position="8"/>
        <end position="140"/>
    </location>
</feature>
<reference evidence="8" key="1">
    <citation type="submission" date="2017-10" db="EMBL/GenBank/DDBJ databases">
        <title>FDA dAtabase for Regulatory Grade micrObial Sequences (FDA-ARGOS): Supporting development and validation of Infectious Disease Dx tests.</title>
        <authorList>
            <person name="Goldberg B."/>
            <person name="Campos J."/>
            <person name="Tallon L."/>
            <person name="Sadzewicz L."/>
            <person name="Ott S."/>
            <person name="Zhao X."/>
            <person name="Nagaraj S."/>
            <person name="Vavikolanu K."/>
            <person name="Aluvathingal J."/>
            <person name="Nadendla S."/>
            <person name="Geyer C."/>
            <person name="Sichtig H."/>
        </authorList>
    </citation>
    <scope>NUCLEOTIDE SEQUENCE [LARGE SCALE GENOMIC DNA]</scope>
    <source>
        <strain evidence="8">FDAARGOS_376</strain>
    </source>
</reference>
<name>A0A2C5WC18_PSEPU</name>
<dbReference type="GO" id="GO:0003824">
    <property type="term" value="F:catalytic activity"/>
    <property type="evidence" value="ECO:0007669"/>
    <property type="project" value="InterPro"/>
</dbReference>
<dbReference type="Proteomes" id="UP000222460">
    <property type="component" value="Unassembled WGS sequence"/>
</dbReference>
<protein>
    <submittedName>
        <fullName evidence="7">Radical SAM protein</fullName>
    </submittedName>
</protein>
<dbReference type="SFLD" id="SFLDG01067">
    <property type="entry name" value="SPASM/twitch_domain_containing"/>
    <property type="match status" value="1"/>
</dbReference>
<dbReference type="AlphaFoldDB" id="A0A2C5WC18"/>
<evidence type="ECO:0000256" key="4">
    <source>
        <dbReference type="ARBA" id="ARBA00023004"/>
    </source>
</evidence>
<keyword evidence="4" id="KW-0408">Iron</keyword>
<proteinExistence type="predicted"/>